<gene>
    <name evidence="2" type="ORF">AAFF_G00043150</name>
</gene>
<evidence type="ECO:0000313" key="3">
    <source>
        <dbReference type="Proteomes" id="UP001221898"/>
    </source>
</evidence>
<feature type="region of interest" description="Disordered" evidence="1">
    <location>
        <begin position="1"/>
        <end position="80"/>
    </location>
</feature>
<protein>
    <submittedName>
        <fullName evidence="2">Uncharacterized protein</fullName>
    </submittedName>
</protein>
<dbReference type="Proteomes" id="UP001221898">
    <property type="component" value="Unassembled WGS sequence"/>
</dbReference>
<keyword evidence="3" id="KW-1185">Reference proteome</keyword>
<sequence length="94" mass="9865">MIQSKQTQDEHGIWSDKVSAGRGGTGTGDNPEHFTSPVPQSLKHPTDAESKIKPGSSPPREPSSSVFQEQGRGMEEQATGGELCCGVLGVRGST</sequence>
<reference evidence="2" key="1">
    <citation type="journal article" date="2023" name="Science">
        <title>Genome structures resolve the early diversification of teleost fishes.</title>
        <authorList>
            <person name="Parey E."/>
            <person name="Louis A."/>
            <person name="Montfort J."/>
            <person name="Bouchez O."/>
            <person name="Roques C."/>
            <person name="Iampietro C."/>
            <person name="Lluch J."/>
            <person name="Castinel A."/>
            <person name="Donnadieu C."/>
            <person name="Desvignes T."/>
            <person name="Floi Bucao C."/>
            <person name="Jouanno E."/>
            <person name="Wen M."/>
            <person name="Mejri S."/>
            <person name="Dirks R."/>
            <person name="Jansen H."/>
            <person name="Henkel C."/>
            <person name="Chen W.J."/>
            <person name="Zahm M."/>
            <person name="Cabau C."/>
            <person name="Klopp C."/>
            <person name="Thompson A.W."/>
            <person name="Robinson-Rechavi M."/>
            <person name="Braasch I."/>
            <person name="Lecointre G."/>
            <person name="Bobe J."/>
            <person name="Postlethwait J.H."/>
            <person name="Berthelot C."/>
            <person name="Roest Crollius H."/>
            <person name="Guiguen Y."/>
        </authorList>
    </citation>
    <scope>NUCLEOTIDE SEQUENCE</scope>
    <source>
        <strain evidence="2">NC1722</strain>
    </source>
</reference>
<evidence type="ECO:0000256" key="1">
    <source>
        <dbReference type="SAM" id="MobiDB-lite"/>
    </source>
</evidence>
<dbReference type="AlphaFoldDB" id="A0AAD7S2J7"/>
<organism evidence="2 3">
    <name type="scientific">Aldrovandia affinis</name>
    <dbReference type="NCBI Taxonomy" id="143900"/>
    <lineage>
        <taxon>Eukaryota</taxon>
        <taxon>Metazoa</taxon>
        <taxon>Chordata</taxon>
        <taxon>Craniata</taxon>
        <taxon>Vertebrata</taxon>
        <taxon>Euteleostomi</taxon>
        <taxon>Actinopterygii</taxon>
        <taxon>Neopterygii</taxon>
        <taxon>Teleostei</taxon>
        <taxon>Notacanthiformes</taxon>
        <taxon>Halosauridae</taxon>
        <taxon>Aldrovandia</taxon>
    </lineage>
</organism>
<evidence type="ECO:0000313" key="2">
    <source>
        <dbReference type="EMBL" id="KAJ8394715.1"/>
    </source>
</evidence>
<comment type="caution">
    <text evidence="2">The sequence shown here is derived from an EMBL/GenBank/DDBJ whole genome shotgun (WGS) entry which is preliminary data.</text>
</comment>
<accession>A0AAD7S2J7</accession>
<name>A0AAD7S2J7_9TELE</name>
<dbReference type="EMBL" id="JAINUG010000123">
    <property type="protein sequence ID" value="KAJ8394715.1"/>
    <property type="molecule type" value="Genomic_DNA"/>
</dbReference>
<proteinExistence type="predicted"/>